<evidence type="ECO:0000256" key="1">
    <source>
        <dbReference type="SAM" id="Phobius"/>
    </source>
</evidence>
<keyword evidence="3" id="KW-1185">Reference proteome</keyword>
<dbReference type="KEGG" id="faf:OE104_13590"/>
<gene>
    <name evidence="2" type="ORF">OE104_13590</name>
</gene>
<keyword evidence="1" id="KW-0472">Membrane</keyword>
<protein>
    <submittedName>
        <fullName evidence="2">DUF554 domain-containing protein</fullName>
    </submittedName>
</protein>
<dbReference type="EMBL" id="CP106878">
    <property type="protein sequence ID" value="WAA09542.1"/>
    <property type="molecule type" value="Genomic_DNA"/>
</dbReference>
<name>A0A9E8RXG9_9BACI</name>
<keyword evidence="1" id="KW-0812">Transmembrane</keyword>
<feature type="transmembrane region" description="Helical" evidence="1">
    <location>
        <begin position="6"/>
        <end position="26"/>
    </location>
</feature>
<feature type="transmembrane region" description="Helical" evidence="1">
    <location>
        <begin position="96"/>
        <end position="119"/>
    </location>
</feature>
<dbReference type="PANTHER" id="PTHR36111:SF2">
    <property type="entry name" value="INNER MEMBRANE PROTEIN"/>
    <property type="match status" value="1"/>
</dbReference>
<dbReference type="AlphaFoldDB" id="A0A9E8RXG9"/>
<keyword evidence="1" id="KW-1133">Transmembrane helix</keyword>
<dbReference type="Proteomes" id="UP001164718">
    <property type="component" value="Chromosome"/>
</dbReference>
<dbReference type="Pfam" id="PF04474">
    <property type="entry name" value="DUF554"/>
    <property type="match status" value="1"/>
</dbReference>
<dbReference type="RefSeq" id="WP_275417323.1">
    <property type="nucleotide sequence ID" value="NZ_CP106878.1"/>
</dbReference>
<sequence>MVLLGTIVNVLFIMIGSIIGLFLSKISESMKEMILKSIGLCVIILGIQMGIQSENFLIVISSMIIGGIIGEKLDLDGKFNEFGRWLETCLASKDENFAEGFVTATLLFVVGAMAVIGALDSGIRGDHEVLYTKAMLDGFTAIILTTSLGIGVLFSWIPVLIYQGTITLFATQIDDIIPKGMFDSFLVELTATGGVMIFAIGLSLTGLLNIKVANFLPSLIVVAFLIPIMHYFPM</sequence>
<accession>A0A9E8RXG9</accession>
<feature type="transmembrane region" description="Helical" evidence="1">
    <location>
        <begin position="214"/>
        <end position="232"/>
    </location>
</feature>
<feature type="transmembrane region" description="Helical" evidence="1">
    <location>
        <begin position="185"/>
        <end position="208"/>
    </location>
</feature>
<evidence type="ECO:0000313" key="2">
    <source>
        <dbReference type="EMBL" id="WAA09542.1"/>
    </source>
</evidence>
<evidence type="ECO:0000313" key="3">
    <source>
        <dbReference type="Proteomes" id="UP001164718"/>
    </source>
</evidence>
<reference evidence="2" key="1">
    <citation type="submission" date="2022-09" db="EMBL/GenBank/DDBJ databases">
        <title>Complete Genomes of Fervidibacillus albus and Fervidibacillus halotolerans isolated from tidal flat sediments.</title>
        <authorList>
            <person name="Kwon K.K."/>
            <person name="Yang S.-H."/>
            <person name="Park M.J."/>
            <person name="Oh H.-M."/>
        </authorList>
    </citation>
    <scope>NUCLEOTIDE SEQUENCE</scope>
    <source>
        <strain evidence="2">MEBiC13591</strain>
    </source>
</reference>
<dbReference type="InterPro" id="IPR007563">
    <property type="entry name" value="DUF554"/>
</dbReference>
<organism evidence="2 3">
    <name type="scientific">Fervidibacillus albus</name>
    <dbReference type="NCBI Taxonomy" id="2980026"/>
    <lineage>
        <taxon>Bacteria</taxon>
        <taxon>Bacillati</taxon>
        <taxon>Bacillota</taxon>
        <taxon>Bacilli</taxon>
        <taxon>Bacillales</taxon>
        <taxon>Bacillaceae</taxon>
        <taxon>Fervidibacillus</taxon>
    </lineage>
</organism>
<dbReference type="PANTHER" id="PTHR36111">
    <property type="entry name" value="INNER MEMBRANE PROTEIN-RELATED"/>
    <property type="match status" value="1"/>
</dbReference>
<proteinExistence type="predicted"/>
<feature type="transmembrane region" description="Helical" evidence="1">
    <location>
        <begin position="33"/>
        <end position="51"/>
    </location>
</feature>
<feature type="transmembrane region" description="Helical" evidence="1">
    <location>
        <begin position="139"/>
        <end position="164"/>
    </location>
</feature>